<organism evidence="2 3">
    <name type="scientific">Hyphomicrobium nitrativorans NL23</name>
    <dbReference type="NCBI Taxonomy" id="1029756"/>
    <lineage>
        <taxon>Bacteria</taxon>
        <taxon>Pseudomonadati</taxon>
        <taxon>Pseudomonadota</taxon>
        <taxon>Alphaproteobacteria</taxon>
        <taxon>Hyphomicrobiales</taxon>
        <taxon>Hyphomicrobiaceae</taxon>
        <taxon>Hyphomicrobium</taxon>
    </lineage>
</organism>
<dbReference type="Pfam" id="PF12802">
    <property type="entry name" value="MarR_2"/>
    <property type="match status" value="1"/>
</dbReference>
<dbReference type="InterPro" id="IPR036390">
    <property type="entry name" value="WH_DNA-bd_sf"/>
</dbReference>
<reference evidence="2 3" key="1">
    <citation type="journal article" date="2014" name="Genome Announc.">
        <title>Complete Genome Sequence of Hyphomicrobium nitrativorans Strain NL23, a Denitrifying Bacterium Isolated from Biofilm of a Methanol-Fed Denitrification System Treating Seawater at the Montreal Biodome.</title>
        <authorList>
            <person name="Martineau C."/>
            <person name="Villeneuve C."/>
            <person name="Mauffrey F."/>
            <person name="Villemur R."/>
        </authorList>
    </citation>
    <scope>NUCLEOTIDE SEQUENCE [LARGE SCALE GENOMIC DNA]</scope>
    <source>
        <strain evidence="2">NL23</strain>
    </source>
</reference>
<dbReference type="RefSeq" id="WP_023786284.1">
    <property type="nucleotide sequence ID" value="NC_022997.1"/>
</dbReference>
<dbReference type="STRING" id="1029756.W911_04380"/>
<dbReference type="PROSITE" id="PS50995">
    <property type="entry name" value="HTH_MARR_2"/>
    <property type="match status" value="1"/>
</dbReference>
<accession>V5SCR6</accession>
<proteinExistence type="predicted"/>
<dbReference type="InterPro" id="IPR036388">
    <property type="entry name" value="WH-like_DNA-bd_sf"/>
</dbReference>
<name>V5SCR6_9HYPH</name>
<dbReference type="HOGENOM" id="CLU_120009_0_0_5"/>
<dbReference type="SMART" id="SM00347">
    <property type="entry name" value="HTH_MARR"/>
    <property type="match status" value="1"/>
</dbReference>
<dbReference type="Proteomes" id="UP000018542">
    <property type="component" value="Chromosome"/>
</dbReference>
<gene>
    <name evidence="2" type="ORF">W911_04380</name>
</gene>
<dbReference type="PANTHER" id="PTHR33164">
    <property type="entry name" value="TRANSCRIPTIONAL REGULATOR, MARR FAMILY"/>
    <property type="match status" value="1"/>
</dbReference>
<dbReference type="EMBL" id="CP006912">
    <property type="protein sequence ID" value="AHB47820.1"/>
    <property type="molecule type" value="Genomic_DNA"/>
</dbReference>
<dbReference type="InterPro" id="IPR039422">
    <property type="entry name" value="MarR/SlyA-like"/>
</dbReference>
<evidence type="ECO:0000313" key="2">
    <source>
        <dbReference type="EMBL" id="AHB47820.1"/>
    </source>
</evidence>
<dbReference type="Gene3D" id="1.10.10.10">
    <property type="entry name" value="Winged helix-like DNA-binding domain superfamily/Winged helix DNA-binding domain"/>
    <property type="match status" value="1"/>
</dbReference>
<dbReference type="InterPro" id="IPR000835">
    <property type="entry name" value="HTH_MarR-typ"/>
</dbReference>
<dbReference type="KEGG" id="hni:W911_04380"/>
<feature type="domain" description="HTH marR-type" evidence="1">
    <location>
        <begin position="1"/>
        <end position="146"/>
    </location>
</feature>
<dbReference type="AlphaFoldDB" id="V5SCR6"/>
<sequence length="146" mass="16147">MAKAARAKFPKQSYVALAEFRFALRQFFAFSEQAADEAGLSPQQYQALLAIKGAPDGSELGIQEIAARLMIRHHSAVELVNRLENNGFVVRVKSKVDARRVQVRTTAKTERIMDGLAAAHLRELKGIRPVLDQLLAEFDLAADKGD</sequence>
<keyword evidence="3" id="KW-1185">Reference proteome</keyword>
<evidence type="ECO:0000313" key="3">
    <source>
        <dbReference type="Proteomes" id="UP000018542"/>
    </source>
</evidence>
<dbReference type="SUPFAM" id="SSF46785">
    <property type="entry name" value="Winged helix' DNA-binding domain"/>
    <property type="match status" value="1"/>
</dbReference>
<dbReference type="PANTHER" id="PTHR33164:SF89">
    <property type="entry name" value="MARR FAMILY REGULATORY PROTEIN"/>
    <property type="match status" value="1"/>
</dbReference>
<dbReference type="GO" id="GO:0003700">
    <property type="term" value="F:DNA-binding transcription factor activity"/>
    <property type="evidence" value="ECO:0007669"/>
    <property type="project" value="InterPro"/>
</dbReference>
<dbReference type="GO" id="GO:0006950">
    <property type="term" value="P:response to stress"/>
    <property type="evidence" value="ECO:0007669"/>
    <property type="project" value="TreeGrafter"/>
</dbReference>
<protein>
    <submittedName>
        <fullName evidence="2">MarR family transcriptional regulator</fullName>
    </submittedName>
</protein>
<dbReference type="PATRIC" id="fig|1029756.8.peg.915"/>
<dbReference type="OrthoDB" id="7949807at2"/>
<evidence type="ECO:0000259" key="1">
    <source>
        <dbReference type="PROSITE" id="PS50995"/>
    </source>
</evidence>